<evidence type="ECO:0000259" key="4">
    <source>
        <dbReference type="PROSITE" id="PS51471"/>
    </source>
</evidence>
<dbReference type="Pfam" id="PF13532">
    <property type="entry name" value="2OG-FeII_Oxy_2"/>
    <property type="match status" value="1"/>
</dbReference>
<dbReference type="SUPFAM" id="SSF51197">
    <property type="entry name" value="Clavaminate synthase-like"/>
    <property type="match status" value="1"/>
</dbReference>
<dbReference type="InterPro" id="IPR006630">
    <property type="entry name" value="La_HTH"/>
</dbReference>
<dbReference type="PROSITE" id="PS51471">
    <property type="entry name" value="FE2OG_OXY"/>
    <property type="match status" value="1"/>
</dbReference>
<evidence type="ECO:0000313" key="7">
    <source>
        <dbReference type="Proteomes" id="UP001152797"/>
    </source>
</evidence>
<organism evidence="5">
    <name type="scientific">Cladocopium goreaui</name>
    <dbReference type="NCBI Taxonomy" id="2562237"/>
    <lineage>
        <taxon>Eukaryota</taxon>
        <taxon>Sar</taxon>
        <taxon>Alveolata</taxon>
        <taxon>Dinophyceae</taxon>
        <taxon>Suessiales</taxon>
        <taxon>Symbiodiniaceae</taxon>
        <taxon>Cladocopium</taxon>
    </lineage>
</organism>
<dbReference type="EMBL" id="CAMXCT030004224">
    <property type="protein sequence ID" value="CAL4795543.1"/>
    <property type="molecule type" value="Genomic_DNA"/>
</dbReference>
<dbReference type="PANTHER" id="PTHR31212">
    <property type="entry name" value="ALPHA-KETOGLUTARATE-DEPENDENT DIOXYGENASE ALKB HOMOLOG 3"/>
    <property type="match status" value="1"/>
</dbReference>
<evidence type="ECO:0000259" key="3">
    <source>
        <dbReference type="PROSITE" id="PS50961"/>
    </source>
</evidence>
<protein>
    <submittedName>
        <fullName evidence="6">La-related protein 6A (AtLARP6a)</fullName>
    </submittedName>
</protein>
<evidence type="ECO:0000313" key="5">
    <source>
        <dbReference type="EMBL" id="CAI4008231.1"/>
    </source>
</evidence>
<dbReference type="InterPro" id="IPR037151">
    <property type="entry name" value="AlkB-like_sf"/>
</dbReference>
<dbReference type="OrthoDB" id="409625at2759"/>
<keyword evidence="7" id="KW-1185">Reference proteome</keyword>
<feature type="domain" description="HTH La-type RNA-binding" evidence="3">
    <location>
        <begin position="120"/>
        <end position="212"/>
    </location>
</feature>
<dbReference type="GO" id="GO:0003723">
    <property type="term" value="F:RNA binding"/>
    <property type="evidence" value="ECO:0007669"/>
    <property type="project" value="UniProtKB-UniRule"/>
</dbReference>
<dbReference type="CDD" id="cd07323">
    <property type="entry name" value="LAM"/>
    <property type="match status" value="1"/>
</dbReference>
<dbReference type="Proteomes" id="UP001152797">
    <property type="component" value="Unassembled WGS sequence"/>
</dbReference>
<dbReference type="PROSITE" id="PS50961">
    <property type="entry name" value="HTH_LA"/>
    <property type="match status" value="1"/>
</dbReference>
<evidence type="ECO:0000256" key="1">
    <source>
        <dbReference type="ARBA" id="ARBA00022884"/>
    </source>
</evidence>
<comment type="caution">
    <text evidence="5">The sequence shown here is derived from an EMBL/GenBank/DDBJ whole genome shotgun (WGS) entry which is preliminary data.</text>
</comment>
<proteinExistence type="predicted"/>
<dbReference type="Pfam" id="PF05383">
    <property type="entry name" value="La"/>
    <property type="match status" value="1"/>
</dbReference>
<name>A0A9P1GBR3_9DINO</name>
<dbReference type="InterPro" id="IPR005123">
    <property type="entry name" value="Oxoglu/Fe-dep_dioxygenase_dom"/>
</dbReference>
<sequence>MAYWSDAGGDHATVWALIQLLQWSGGSCPASAVGYIYQQEGGSTHRWVLQQHGGVQHFVSAHSEVFVLEPKKPGDKCPTIWLRYAWEQLAGDGVNAATCNFQGGICAQGAACKFSHQLSQDESPLRMEKLRLQVEYYLSDENLATDSFFQALIRGSSGGWVPVSTFQGCPRIQQLKATSEELVASLRWSTQLQLREWPVGAEEVRRKNPLPELLAPKPPEPLNEDTLEERPLVLLRDCCDGWQAVVEDLERRSFCFLKRRPISEALLREEFQELLAFADWQTLRSKAGAVTRSTAWYVSPGCCCRYTYGEASVQAREKPEWLHHVEARILGDLCGLSRDQWPNSVNMNLYEDESQNVGWHSDDEGLFRGCQTDCRIISASWGASRRFEIALKDRSHISGKPSIFHDTLQGIDLHSGDLCSMEGAFQRHYSHQIAKGAASGPASSPAASLEKSCPYSTARINLTWRYIVSHKPYCPQSRVDQRQAPCTA</sequence>
<dbReference type="AlphaFoldDB" id="A0A9P1GBR3"/>
<dbReference type="GO" id="GO:0006307">
    <property type="term" value="P:DNA alkylation repair"/>
    <property type="evidence" value="ECO:0007669"/>
    <property type="project" value="InterPro"/>
</dbReference>
<reference evidence="5" key="1">
    <citation type="submission" date="2022-10" db="EMBL/GenBank/DDBJ databases">
        <authorList>
            <person name="Chen Y."/>
            <person name="Dougan E. K."/>
            <person name="Chan C."/>
            <person name="Rhodes N."/>
            <person name="Thang M."/>
        </authorList>
    </citation>
    <scope>NUCLEOTIDE SEQUENCE</scope>
</reference>
<dbReference type="SMART" id="SM00715">
    <property type="entry name" value="LA"/>
    <property type="match status" value="1"/>
</dbReference>
<evidence type="ECO:0000313" key="6">
    <source>
        <dbReference type="EMBL" id="CAL4795543.1"/>
    </source>
</evidence>
<keyword evidence="1 2" id="KW-0694">RNA-binding</keyword>
<dbReference type="EMBL" id="CAMXCT020004224">
    <property type="protein sequence ID" value="CAL1161606.1"/>
    <property type="molecule type" value="Genomic_DNA"/>
</dbReference>
<evidence type="ECO:0000256" key="2">
    <source>
        <dbReference type="PROSITE-ProRule" id="PRU00332"/>
    </source>
</evidence>
<accession>A0A9P1GBR3</accession>
<dbReference type="Gene3D" id="1.10.10.10">
    <property type="entry name" value="Winged helix-like DNA-binding domain superfamily/Winged helix DNA-binding domain"/>
    <property type="match status" value="1"/>
</dbReference>
<reference evidence="6 7" key="2">
    <citation type="submission" date="2024-05" db="EMBL/GenBank/DDBJ databases">
        <authorList>
            <person name="Chen Y."/>
            <person name="Shah S."/>
            <person name="Dougan E. K."/>
            <person name="Thang M."/>
            <person name="Chan C."/>
        </authorList>
    </citation>
    <scope>NUCLEOTIDE SEQUENCE [LARGE SCALE GENOMIC DNA]</scope>
</reference>
<gene>
    <name evidence="5" type="ORF">C1SCF055_LOCUS33691</name>
</gene>
<dbReference type="InterPro" id="IPR027450">
    <property type="entry name" value="AlkB-like"/>
</dbReference>
<dbReference type="EMBL" id="CAMXCT010004224">
    <property type="protein sequence ID" value="CAI4008231.1"/>
    <property type="molecule type" value="Genomic_DNA"/>
</dbReference>
<dbReference type="InterPro" id="IPR032854">
    <property type="entry name" value="ALKBH3"/>
</dbReference>
<dbReference type="Gene3D" id="2.60.120.590">
    <property type="entry name" value="Alpha-ketoglutarate-dependent dioxygenase AlkB-like"/>
    <property type="match status" value="1"/>
</dbReference>
<feature type="domain" description="Fe2OG dioxygenase" evidence="4">
    <location>
        <begin position="341"/>
        <end position="468"/>
    </location>
</feature>
<dbReference type="InterPro" id="IPR036388">
    <property type="entry name" value="WH-like_DNA-bd_sf"/>
</dbReference>
<dbReference type="PANTHER" id="PTHR31212:SF4">
    <property type="entry name" value="ALPHA-KETOGLUTARATE-DEPENDENT DIOXYGENASE ALKB HOMOLOG 3"/>
    <property type="match status" value="1"/>
</dbReference>
<dbReference type="InterPro" id="IPR036390">
    <property type="entry name" value="WH_DNA-bd_sf"/>
</dbReference>
<dbReference type="GO" id="GO:0051213">
    <property type="term" value="F:dioxygenase activity"/>
    <property type="evidence" value="ECO:0007669"/>
    <property type="project" value="InterPro"/>
</dbReference>
<dbReference type="SUPFAM" id="SSF46785">
    <property type="entry name" value="Winged helix' DNA-binding domain"/>
    <property type="match status" value="1"/>
</dbReference>